<dbReference type="EMBL" id="UYRW01003612">
    <property type="protein sequence ID" value="VDK89556.1"/>
    <property type="molecule type" value="Genomic_DNA"/>
</dbReference>
<dbReference type="AlphaFoldDB" id="A0A3P6TN34"/>
<feature type="non-terminal residue" evidence="1">
    <location>
        <position position="1"/>
    </location>
</feature>
<name>A0A3P6TN34_ONCOC</name>
<organism evidence="1 2">
    <name type="scientific">Onchocerca ochengi</name>
    <name type="common">Filarial nematode worm</name>
    <dbReference type="NCBI Taxonomy" id="42157"/>
    <lineage>
        <taxon>Eukaryota</taxon>
        <taxon>Metazoa</taxon>
        <taxon>Ecdysozoa</taxon>
        <taxon>Nematoda</taxon>
        <taxon>Chromadorea</taxon>
        <taxon>Rhabditida</taxon>
        <taxon>Spirurina</taxon>
        <taxon>Spiruromorpha</taxon>
        <taxon>Filarioidea</taxon>
        <taxon>Onchocercidae</taxon>
        <taxon>Onchocerca</taxon>
    </lineage>
</organism>
<protein>
    <submittedName>
        <fullName evidence="1">Uncharacterized protein</fullName>
    </submittedName>
</protein>
<gene>
    <name evidence="1" type="ORF">NOO_LOCUS8530</name>
</gene>
<evidence type="ECO:0000313" key="1">
    <source>
        <dbReference type="EMBL" id="VDK89556.1"/>
    </source>
</evidence>
<sequence length="381" mass="43694">NFEDIILFLFEQRFILDLNKALSVGDTLSIIGFANFRFVLNDIIKKERKAKQRQQNGGIQAGRRMIPKRINRGKRSIAMRSVTRRNRQQTAVNGGLSAAVTMKVVNRLVKKAIRRRANQSLINRAVTLRRRALRRNSALRPAVCSAAIPIFVWAANEVRGLRARRQGAVIGSRLMGRLSGVSQRSQVIRRNTGRNARKQPVIFTSPETVRGRGLSHIGQLASDSEPFMIEQREIARPTLQQKVLRREVIAAQPRREVIVQRRTRPVIVEQQPIIIRRGGIRKRAILNDSNVFVVRNAPQQAQFRTRPEFGRMQRVVNVRPRNRIIRKTQYVVNPNAAQMREALGIGLRRSEPQRFESSSTFLQRVPVANRRGRGFQNVFYN</sequence>
<dbReference type="Proteomes" id="UP000271087">
    <property type="component" value="Unassembled WGS sequence"/>
</dbReference>
<proteinExistence type="predicted"/>
<keyword evidence="2" id="KW-1185">Reference proteome</keyword>
<reference evidence="1 2" key="1">
    <citation type="submission" date="2018-08" db="EMBL/GenBank/DDBJ databases">
        <authorList>
            <person name="Laetsch R D."/>
            <person name="Stevens L."/>
            <person name="Kumar S."/>
            <person name="Blaxter L. M."/>
        </authorList>
    </citation>
    <scope>NUCLEOTIDE SEQUENCE [LARGE SCALE GENOMIC DNA]</scope>
</reference>
<dbReference type="OrthoDB" id="5833948at2759"/>
<evidence type="ECO:0000313" key="2">
    <source>
        <dbReference type="Proteomes" id="UP000271087"/>
    </source>
</evidence>
<accession>A0A3P6TN34</accession>